<dbReference type="EMBL" id="GGEC01019847">
    <property type="protein sequence ID" value="MBX00331.1"/>
    <property type="molecule type" value="Transcribed_RNA"/>
</dbReference>
<organism evidence="1">
    <name type="scientific">Rhizophora mucronata</name>
    <name type="common">Asiatic mangrove</name>
    <dbReference type="NCBI Taxonomy" id="61149"/>
    <lineage>
        <taxon>Eukaryota</taxon>
        <taxon>Viridiplantae</taxon>
        <taxon>Streptophyta</taxon>
        <taxon>Embryophyta</taxon>
        <taxon>Tracheophyta</taxon>
        <taxon>Spermatophyta</taxon>
        <taxon>Magnoliopsida</taxon>
        <taxon>eudicotyledons</taxon>
        <taxon>Gunneridae</taxon>
        <taxon>Pentapetalae</taxon>
        <taxon>rosids</taxon>
        <taxon>fabids</taxon>
        <taxon>Malpighiales</taxon>
        <taxon>Rhizophoraceae</taxon>
        <taxon>Rhizophora</taxon>
    </lineage>
</organism>
<sequence>MHVHIKRNVLPTFIAISIKNPSFKCYKKKGKKKLKTIQVHWQHPESLPWTEKSG</sequence>
<reference evidence="1" key="1">
    <citation type="submission" date="2018-02" db="EMBL/GenBank/DDBJ databases">
        <title>Rhizophora mucronata_Transcriptome.</title>
        <authorList>
            <person name="Meera S.P."/>
            <person name="Sreeshan A."/>
            <person name="Augustine A."/>
        </authorList>
    </citation>
    <scope>NUCLEOTIDE SEQUENCE</scope>
    <source>
        <tissue evidence="1">Leaf</tissue>
    </source>
</reference>
<proteinExistence type="predicted"/>
<evidence type="ECO:0000313" key="1">
    <source>
        <dbReference type="EMBL" id="MBX00331.1"/>
    </source>
</evidence>
<protein>
    <submittedName>
        <fullName evidence="1">Putative chlorophyllide b reductase NYC1ic</fullName>
    </submittedName>
</protein>
<name>A0A2P2K3N1_RHIMU</name>
<dbReference type="AlphaFoldDB" id="A0A2P2K3N1"/>
<accession>A0A2P2K3N1</accession>